<organism evidence="6 7">
    <name type="scientific">Halogeometricum salsisoli</name>
    <dbReference type="NCBI Taxonomy" id="2950536"/>
    <lineage>
        <taxon>Archaea</taxon>
        <taxon>Methanobacteriati</taxon>
        <taxon>Methanobacteriota</taxon>
        <taxon>Stenosarchaea group</taxon>
        <taxon>Halobacteria</taxon>
        <taxon>Halobacteriales</taxon>
        <taxon>Haloferacaceae</taxon>
        <taxon>Halogeometricum</taxon>
    </lineage>
</organism>
<dbReference type="Pfam" id="PF08279">
    <property type="entry name" value="HTH_11"/>
    <property type="match status" value="1"/>
</dbReference>
<dbReference type="SUPFAM" id="SSF46785">
    <property type="entry name" value="Winged helix' DNA-binding domain"/>
    <property type="match status" value="1"/>
</dbReference>
<keyword evidence="1 6" id="KW-0436">Ligase</keyword>
<dbReference type="InterPro" id="IPR003142">
    <property type="entry name" value="BPL_C"/>
</dbReference>
<dbReference type="InterPro" id="IPR036390">
    <property type="entry name" value="WH_DNA-bd_sf"/>
</dbReference>
<keyword evidence="3" id="KW-0067">ATP-binding</keyword>
<dbReference type="InterPro" id="IPR004143">
    <property type="entry name" value="BPL_LPL_catalytic"/>
</dbReference>
<evidence type="ECO:0000313" key="7">
    <source>
        <dbReference type="Proteomes" id="UP001257060"/>
    </source>
</evidence>
<comment type="caution">
    <text evidence="6">The sequence shown here is derived from an EMBL/GenBank/DDBJ whole genome shotgun (WGS) entry which is preliminary data.</text>
</comment>
<dbReference type="InterPro" id="IPR008988">
    <property type="entry name" value="Transcriptional_repressor_C"/>
</dbReference>
<dbReference type="Proteomes" id="UP001257060">
    <property type="component" value="Unassembled WGS sequence"/>
</dbReference>
<keyword evidence="7" id="KW-1185">Reference proteome</keyword>
<dbReference type="PANTHER" id="PTHR12835">
    <property type="entry name" value="BIOTIN PROTEIN LIGASE"/>
    <property type="match status" value="1"/>
</dbReference>
<evidence type="ECO:0000256" key="2">
    <source>
        <dbReference type="ARBA" id="ARBA00022741"/>
    </source>
</evidence>
<dbReference type="InterPro" id="IPR045864">
    <property type="entry name" value="aa-tRNA-synth_II/BPL/LPL"/>
</dbReference>
<sequence length="346" mass="36494">MNETRRALLDALAGGPTAGPELAERLGVSRAAVWKQVEALREEGFGVESGDDGYRVTGVPEYGAAALAFGLDAPYEVEFHERLGSTNDRGRELAAAGASDVAVVADEQTGSRGRLRREWTAPAGGLWVSLVLRPEIPPAHAPLYTLAAAVAVTRAAREAGVDASIKWPNDVLVSETSENTSESSDGVPVSEGTSVNADLADSDSDSARGGRKLAGVLTEMEGEADRVSWVVVGIGANVNVDIEDLPPGATSVREEVGDADLRAFCQRVLEAFAELTADPDSILPAWREHAATLGRYVRVETPGGVVEGEAVDVRTPGALVVRTDEGERIVHAGDCEHLRPARSEDR</sequence>
<dbReference type="SUPFAM" id="SSF50037">
    <property type="entry name" value="C-terminal domain of transcriptional repressors"/>
    <property type="match status" value="1"/>
</dbReference>
<evidence type="ECO:0000313" key="6">
    <source>
        <dbReference type="EMBL" id="MDS0299324.1"/>
    </source>
</evidence>
<dbReference type="GO" id="GO:0004077">
    <property type="term" value="F:biotin--[biotin carboxyl-carrier protein] ligase activity"/>
    <property type="evidence" value="ECO:0007669"/>
    <property type="project" value="UniProtKB-EC"/>
</dbReference>
<dbReference type="HAMAP" id="MF_00978">
    <property type="entry name" value="Bifunct_BirA"/>
    <property type="match status" value="1"/>
</dbReference>
<dbReference type="CDD" id="cd00090">
    <property type="entry name" value="HTH_ARSR"/>
    <property type="match status" value="1"/>
</dbReference>
<feature type="domain" description="BPL/LPL catalytic" evidence="5">
    <location>
        <begin position="62"/>
        <end position="280"/>
    </location>
</feature>
<evidence type="ECO:0000259" key="5">
    <source>
        <dbReference type="PROSITE" id="PS51733"/>
    </source>
</evidence>
<dbReference type="SUPFAM" id="SSF55681">
    <property type="entry name" value="Class II aaRS and biotin synthetases"/>
    <property type="match status" value="1"/>
</dbReference>
<dbReference type="InterPro" id="IPR011991">
    <property type="entry name" value="ArsR-like_HTH"/>
</dbReference>
<evidence type="ECO:0000256" key="4">
    <source>
        <dbReference type="SAM" id="MobiDB-lite"/>
    </source>
</evidence>
<dbReference type="NCBIfam" id="TIGR00121">
    <property type="entry name" value="birA_ligase"/>
    <property type="match status" value="1"/>
</dbReference>
<dbReference type="RefSeq" id="WP_310924183.1">
    <property type="nucleotide sequence ID" value="NZ_JAMQOP010000002.1"/>
</dbReference>
<protein>
    <submittedName>
        <fullName evidence="6">Biotin--[acetyl-CoA-carboxylase] ligase</fullName>
        <ecNumber evidence="6">6.3.4.15</ecNumber>
    </submittedName>
</protein>
<keyword evidence="2" id="KW-0547">Nucleotide-binding</keyword>
<accession>A0ABU2GEX6</accession>
<dbReference type="InterPro" id="IPR013196">
    <property type="entry name" value="HTH_11"/>
</dbReference>
<proteinExistence type="inferred from homology"/>
<dbReference type="Gene3D" id="2.30.30.100">
    <property type="match status" value="1"/>
</dbReference>
<dbReference type="Pfam" id="PF02237">
    <property type="entry name" value="BPL_C"/>
    <property type="match status" value="1"/>
</dbReference>
<name>A0ABU2GEX6_9EURY</name>
<dbReference type="EC" id="6.3.4.15" evidence="6"/>
<dbReference type="PANTHER" id="PTHR12835:SF5">
    <property type="entry name" value="BIOTIN--PROTEIN LIGASE"/>
    <property type="match status" value="1"/>
</dbReference>
<evidence type="ECO:0000256" key="3">
    <source>
        <dbReference type="ARBA" id="ARBA00022840"/>
    </source>
</evidence>
<gene>
    <name evidence="6" type="ORF">NDI76_11285</name>
</gene>
<feature type="region of interest" description="Disordered" evidence="4">
    <location>
        <begin position="176"/>
        <end position="209"/>
    </location>
</feature>
<reference evidence="6 7" key="1">
    <citation type="submission" date="2022-06" db="EMBL/GenBank/DDBJ databases">
        <title>Halogeometricum sp. a new haloarchaeum isolate from saline soil.</title>
        <authorList>
            <person name="Strakova D."/>
            <person name="Galisteo C."/>
            <person name="Sanchez-Porro C."/>
            <person name="Ventosa A."/>
        </authorList>
    </citation>
    <scope>NUCLEOTIDE SEQUENCE [LARGE SCALE GENOMIC DNA]</scope>
    <source>
        <strain evidence="6 7">S1BR25-6</strain>
    </source>
</reference>
<dbReference type="InterPro" id="IPR004408">
    <property type="entry name" value="Biotin_CoA_COase_ligase"/>
</dbReference>
<dbReference type="EMBL" id="JAMQOP010000002">
    <property type="protein sequence ID" value="MDS0299324.1"/>
    <property type="molecule type" value="Genomic_DNA"/>
</dbReference>
<dbReference type="Gene3D" id="3.30.930.10">
    <property type="entry name" value="Bira Bifunctional Protein, Domain 2"/>
    <property type="match status" value="1"/>
</dbReference>
<dbReference type="Pfam" id="PF03099">
    <property type="entry name" value="BPL_LplA_LipB"/>
    <property type="match status" value="1"/>
</dbReference>
<dbReference type="Gene3D" id="1.10.10.10">
    <property type="entry name" value="Winged helix-like DNA-binding domain superfamily/Winged helix DNA-binding domain"/>
    <property type="match status" value="1"/>
</dbReference>
<dbReference type="CDD" id="cd16442">
    <property type="entry name" value="BPL"/>
    <property type="match status" value="1"/>
</dbReference>
<evidence type="ECO:0000256" key="1">
    <source>
        <dbReference type="ARBA" id="ARBA00022598"/>
    </source>
</evidence>
<dbReference type="InterPro" id="IPR036388">
    <property type="entry name" value="WH-like_DNA-bd_sf"/>
</dbReference>
<dbReference type="PROSITE" id="PS51733">
    <property type="entry name" value="BPL_LPL_CATALYTIC"/>
    <property type="match status" value="1"/>
</dbReference>
<dbReference type="InterPro" id="IPR030855">
    <property type="entry name" value="Bifunct_BirA"/>
</dbReference>